<dbReference type="RefSeq" id="WP_094906114.1">
    <property type="nucleotide sequence ID" value="NZ_NPEZ01000002.1"/>
</dbReference>
<proteinExistence type="predicted"/>
<dbReference type="SUPFAM" id="SSF56300">
    <property type="entry name" value="Metallo-dependent phosphatases"/>
    <property type="match status" value="1"/>
</dbReference>
<evidence type="ECO:0000313" key="3">
    <source>
        <dbReference type="Proteomes" id="UP000216682"/>
    </source>
</evidence>
<evidence type="ECO:0000313" key="2">
    <source>
        <dbReference type="EMBL" id="OZT77365.1"/>
    </source>
</evidence>
<dbReference type="PANTHER" id="PTHR36492">
    <property type="match status" value="1"/>
</dbReference>
<feature type="domain" description="Calcineurin-like phosphoesterase" evidence="1">
    <location>
        <begin position="1"/>
        <end position="230"/>
    </location>
</feature>
<gene>
    <name evidence="2" type="ORF">CFN03_05340</name>
</gene>
<dbReference type="Pfam" id="PF00149">
    <property type="entry name" value="Metallophos"/>
    <property type="match status" value="1"/>
</dbReference>
<organism evidence="2 3">
    <name type="scientific">Salinicoccus roseus</name>
    <dbReference type="NCBI Taxonomy" id="45670"/>
    <lineage>
        <taxon>Bacteria</taxon>
        <taxon>Bacillati</taxon>
        <taxon>Bacillota</taxon>
        <taxon>Bacilli</taxon>
        <taxon>Bacillales</taxon>
        <taxon>Staphylococcaceae</taxon>
        <taxon>Salinicoccus</taxon>
    </lineage>
</organism>
<dbReference type="NCBIfam" id="TIGR03729">
    <property type="entry name" value="acc_ester"/>
    <property type="match status" value="1"/>
</dbReference>
<dbReference type="PANTHER" id="PTHR36492:SF2">
    <property type="entry name" value="[ACYL-CARRIER-PROTEIN] PHOSPHODIESTERASE PPTH"/>
    <property type="match status" value="1"/>
</dbReference>
<dbReference type="InterPro" id="IPR022302">
    <property type="entry name" value="Phosphoesterase_putative"/>
</dbReference>
<dbReference type="Gene3D" id="3.60.21.10">
    <property type="match status" value="1"/>
</dbReference>
<dbReference type="Proteomes" id="UP000216682">
    <property type="component" value="Unassembled WGS sequence"/>
</dbReference>
<protein>
    <submittedName>
        <fullName evidence="2">Phosphohydrolase</fullName>
    </submittedName>
</protein>
<evidence type="ECO:0000259" key="1">
    <source>
        <dbReference type="Pfam" id="PF00149"/>
    </source>
</evidence>
<dbReference type="EMBL" id="NPEZ01000002">
    <property type="protein sequence ID" value="OZT77365.1"/>
    <property type="molecule type" value="Genomic_DNA"/>
</dbReference>
<reference evidence="2 3" key="1">
    <citation type="submission" date="2017-07" db="EMBL/GenBank/DDBJ databases">
        <title>Shotgun whole genome sequences of three halophilic bacterial isolates.</title>
        <authorList>
            <person name="Pozzo T."/>
            <person name="Higdon S.M."/>
            <person name="Quillaguaman J."/>
        </authorList>
    </citation>
    <scope>NUCLEOTIDE SEQUENCE [LARGE SCALE GENOMIC DNA]</scope>
    <source>
        <strain evidence="2 3">BU-1</strain>
    </source>
</reference>
<dbReference type="AlphaFoldDB" id="A0A265E788"/>
<sequence length="271" mass="31658">MRIGIISDLHIDRRHAHYSITDFEQILADEIHRRKIELLLIAGDISSDYRITTNFIHSLMARTGIDVRFVPGNHDYWQPESEDTSSADIYRYYAEQPESMIGSPLILDDRWAIVGHSGWYDYSYADARFSREKIATGKFYGGTWQDKVRTSWPMDDPALSKTFADAVRQDLEEVGDRNIIMMTHVVTHRSFAVPTPHRLFDFYNAFIGTSDFDTFYKEFPIHYSIMGHVHFRHQFEENGIQFICPCLGYSREWRTDDLAVEIKNTLQIIDV</sequence>
<dbReference type="InterPro" id="IPR029052">
    <property type="entry name" value="Metallo-depent_PP-like"/>
</dbReference>
<keyword evidence="2" id="KW-0378">Hydrolase</keyword>
<dbReference type="InterPro" id="IPR004843">
    <property type="entry name" value="Calcineurin-like_PHP"/>
</dbReference>
<name>A0A265E788_9STAP</name>
<dbReference type="GO" id="GO:0016787">
    <property type="term" value="F:hydrolase activity"/>
    <property type="evidence" value="ECO:0007669"/>
    <property type="project" value="UniProtKB-KW"/>
</dbReference>
<comment type="caution">
    <text evidence="2">The sequence shown here is derived from an EMBL/GenBank/DDBJ whole genome shotgun (WGS) entry which is preliminary data.</text>
</comment>
<accession>A0A265E788</accession>
<dbReference type="InterPro" id="IPR052963">
    <property type="entry name" value="Pantetheine_PDE"/>
</dbReference>